<dbReference type="FunFam" id="2.60.40.420:FF:000021">
    <property type="entry name" value="Extracellular dihydrogeodin oxidase/laccase"/>
    <property type="match status" value="1"/>
</dbReference>
<keyword evidence="7 13" id="KW-0732">Signal</keyword>
<comment type="similarity">
    <text evidence="4">Belongs to the multicopper oxidase family.</text>
</comment>
<evidence type="ECO:0000256" key="12">
    <source>
        <dbReference type="ARBA" id="ARBA00023185"/>
    </source>
</evidence>
<dbReference type="VEuPathDB" id="FungiDB:NEUTE1DRAFT_104235"/>
<sequence length="605" mass="67654">MRFLPLLGGLLPLLGLVGAAPSCNHECNRACWTSRFNVNTDYENEWPVTWVTRKFPTCSHETPQFDFQITEVDEWVGPDGHIKKGAMLINGGYPGPLIKADWGDRIEVTVTNRLKTNGTSMHWHGFHQLNSNNQDGVAGVTECPIAPGTSKVYSFLATQHGTSWYHSHISSQYANGIVGPIQINGPSSYPYDTDLGVFPISDWYYDSAEHIVDRMMDPNDPFLKGVPGSPPPSNNILFNGMNIAPNGTGGEYARLKFTKNKRHRLRLVNTSADNTFVVSIVGHNMTVIETDFVPVEPYPVHQLYLTVGQRYDVVIKADQEVDNYWINATLSSTPLCGVSLNPYPAAIVSYEGADESRLPTNHGLPAIDQFCEDDVSSKPLTSRTAPKADFSDTKVDTLSVTLDVKEVNKGISKVLWSVDGSAIDVQWDKPTLEYVVEGNFTFPRQANIIQLPEAVKWSFWVIQNNSPSPHPMHLHGHDFLILGRSRFPANPLVDPGHPILFDPVIDGPHLNFDNPTRRDTTVVPSFGWLIIAFEAGRNPGSWVFHCHIPWHMSQGLSVQFLERVDRINDGAIPNLMPDLRDRCDEWRKYADNDPEFRMKKVDSGI</sequence>
<dbReference type="PROSITE" id="PS00080">
    <property type="entry name" value="MULTICOPPER_OXIDASE2"/>
    <property type="match status" value="1"/>
</dbReference>
<evidence type="ECO:0000259" key="16">
    <source>
        <dbReference type="Pfam" id="PF07732"/>
    </source>
</evidence>
<dbReference type="InterPro" id="IPR002355">
    <property type="entry name" value="Cu_oxidase_Cu_BS"/>
</dbReference>
<feature type="domain" description="Plastocyanin-like" evidence="16">
    <location>
        <begin position="76"/>
        <end position="187"/>
    </location>
</feature>
<dbReference type="PANTHER" id="PTHR11709:SF87">
    <property type="entry name" value="LACCASE"/>
    <property type="match status" value="1"/>
</dbReference>
<dbReference type="InterPro" id="IPR008972">
    <property type="entry name" value="Cupredoxin"/>
</dbReference>
<feature type="domain" description="Plastocyanin-like" evidence="14">
    <location>
        <begin position="197"/>
        <end position="353"/>
    </location>
</feature>
<dbReference type="GO" id="GO:0046274">
    <property type="term" value="P:lignin catabolic process"/>
    <property type="evidence" value="ECO:0007669"/>
    <property type="project" value="UniProtKB-KW"/>
</dbReference>
<dbReference type="Proteomes" id="UP000008065">
    <property type="component" value="Unassembled WGS sequence"/>
</dbReference>
<organism evidence="17 18">
    <name type="scientific">Neurospora tetrasperma (strain FGSC 2508 / ATCC MYA-4615 / P0657)</name>
    <dbReference type="NCBI Taxonomy" id="510951"/>
    <lineage>
        <taxon>Eukaryota</taxon>
        <taxon>Fungi</taxon>
        <taxon>Dikarya</taxon>
        <taxon>Ascomycota</taxon>
        <taxon>Pezizomycotina</taxon>
        <taxon>Sordariomycetes</taxon>
        <taxon>Sordariomycetidae</taxon>
        <taxon>Sordariales</taxon>
        <taxon>Sordariaceae</taxon>
        <taxon>Neurospora</taxon>
    </lineage>
</organism>
<dbReference type="KEGG" id="nte:NEUTE1DRAFT104235"/>
<dbReference type="Pfam" id="PF07732">
    <property type="entry name" value="Cu-oxidase_3"/>
    <property type="match status" value="1"/>
</dbReference>
<dbReference type="InterPro" id="IPR045087">
    <property type="entry name" value="Cu-oxidase_fam"/>
</dbReference>
<dbReference type="GO" id="GO:0005507">
    <property type="term" value="F:copper ion binding"/>
    <property type="evidence" value="ECO:0007669"/>
    <property type="project" value="InterPro"/>
</dbReference>
<reference evidence="18" key="1">
    <citation type="journal article" date="2011" name="Genetics">
        <title>Massive changes in genome architecture accompany the transition to self-fertility in the filamentous fungus Neurospora tetrasperma.</title>
        <authorList>
            <person name="Ellison C.E."/>
            <person name="Stajich J.E."/>
            <person name="Jacobson D.J."/>
            <person name="Natvig D.O."/>
            <person name="Lapidus A."/>
            <person name="Foster B."/>
            <person name="Aerts A."/>
            <person name="Riley R."/>
            <person name="Lindquist E.A."/>
            <person name="Grigoriev I.V."/>
            <person name="Taylor J.W."/>
        </authorList>
    </citation>
    <scope>NUCLEOTIDE SEQUENCE [LARGE SCALE GENOMIC DNA]</scope>
    <source>
        <strain evidence="18">FGSC 2508 / P0657</strain>
    </source>
</reference>
<keyword evidence="18" id="KW-1185">Reference proteome</keyword>
<protein>
    <recommendedName>
        <fullName evidence="5">laccase</fullName>
        <ecNumber evidence="5">1.10.3.2</ecNumber>
    </recommendedName>
</protein>
<evidence type="ECO:0000256" key="6">
    <source>
        <dbReference type="ARBA" id="ARBA00022723"/>
    </source>
</evidence>
<dbReference type="InterPro" id="IPR011706">
    <property type="entry name" value="Cu-oxidase_C"/>
</dbReference>
<dbReference type="InterPro" id="IPR001117">
    <property type="entry name" value="Cu-oxidase_2nd"/>
</dbReference>
<comment type="cofactor">
    <cofactor evidence="2">
        <name>Cu cation</name>
        <dbReference type="ChEBI" id="CHEBI:23378"/>
    </cofactor>
</comment>
<dbReference type="PANTHER" id="PTHR11709">
    <property type="entry name" value="MULTI-COPPER OXIDASE"/>
    <property type="match status" value="1"/>
</dbReference>
<keyword evidence="9" id="KW-0186">Copper</keyword>
<comment type="function">
    <text evidence="3">Lignin degradation and detoxification of lignin-derived products.</text>
</comment>
<dbReference type="AlphaFoldDB" id="F8MVR2"/>
<dbReference type="GO" id="GO:0052716">
    <property type="term" value="F:hydroquinone:oxygen oxidoreductase activity"/>
    <property type="evidence" value="ECO:0007669"/>
    <property type="project" value="UniProtKB-EC"/>
</dbReference>
<name>F8MVR2_NEUT8</name>
<evidence type="ECO:0000256" key="13">
    <source>
        <dbReference type="SAM" id="SignalP"/>
    </source>
</evidence>
<dbReference type="CDD" id="cd13854">
    <property type="entry name" value="CuRO_1_MaLCC_like"/>
    <property type="match status" value="1"/>
</dbReference>
<feature type="domain" description="Plastocyanin-like" evidence="15">
    <location>
        <begin position="427"/>
        <end position="564"/>
    </location>
</feature>
<proteinExistence type="inferred from homology"/>
<evidence type="ECO:0000313" key="17">
    <source>
        <dbReference type="EMBL" id="EGO54813.1"/>
    </source>
</evidence>
<keyword evidence="6" id="KW-0479">Metal-binding</keyword>
<feature type="signal peptide" evidence="13">
    <location>
        <begin position="1"/>
        <end position="19"/>
    </location>
</feature>
<dbReference type="CDD" id="cd13880">
    <property type="entry name" value="CuRO_2_MaLCC_like"/>
    <property type="match status" value="1"/>
</dbReference>
<evidence type="ECO:0000256" key="9">
    <source>
        <dbReference type="ARBA" id="ARBA00023008"/>
    </source>
</evidence>
<evidence type="ECO:0000313" key="18">
    <source>
        <dbReference type="Proteomes" id="UP000008065"/>
    </source>
</evidence>
<dbReference type="InterPro" id="IPR033138">
    <property type="entry name" value="Cu_oxidase_CS"/>
</dbReference>
<evidence type="ECO:0000256" key="4">
    <source>
        <dbReference type="ARBA" id="ARBA00010609"/>
    </source>
</evidence>
<dbReference type="FunFam" id="2.60.40.420:FF:000078">
    <property type="entry name" value="Laccase-1"/>
    <property type="match status" value="1"/>
</dbReference>
<evidence type="ECO:0000256" key="5">
    <source>
        <dbReference type="ARBA" id="ARBA00012297"/>
    </source>
</evidence>
<gene>
    <name evidence="17" type="ORF">NEUTE1DRAFT_104235</name>
</gene>
<feature type="chain" id="PRO_5003380665" description="laccase" evidence="13">
    <location>
        <begin position="20"/>
        <end position="605"/>
    </location>
</feature>
<dbReference type="Gene3D" id="2.60.40.420">
    <property type="entry name" value="Cupredoxins - blue copper proteins"/>
    <property type="match status" value="3"/>
</dbReference>
<dbReference type="SUPFAM" id="SSF49503">
    <property type="entry name" value="Cupredoxins"/>
    <property type="match status" value="3"/>
</dbReference>
<dbReference type="Pfam" id="PF07731">
    <property type="entry name" value="Cu-oxidase_2"/>
    <property type="match status" value="1"/>
</dbReference>
<dbReference type="Pfam" id="PF00394">
    <property type="entry name" value="Cu-oxidase"/>
    <property type="match status" value="1"/>
</dbReference>
<dbReference type="PROSITE" id="PS00079">
    <property type="entry name" value="MULTICOPPER_OXIDASE1"/>
    <property type="match status" value="1"/>
</dbReference>
<evidence type="ECO:0000256" key="8">
    <source>
        <dbReference type="ARBA" id="ARBA00023002"/>
    </source>
</evidence>
<dbReference type="FunFam" id="2.60.40.420:FF:000046">
    <property type="entry name" value="Multicopper oxidase"/>
    <property type="match status" value="1"/>
</dbReference>
<comment type="catalytic activity">
    <reaction evidence="1">
        <text>4 hydroquinone + O2 = 4 benzosemiquinone + 2 H2O</text>
        <dbReference type="Rhea" id="RHEA:11276"/>
        <dbReference type="ChEBI" id="CHEBI:15377"/>
        <dbReference type="ChEBI" id="CHEBI:15379"/>
        <dbReference type="ChEBI" id="CHEBI:17594"/>
        <dbReference type="ChEBI" id="CHEBI:17977"/>
        <dbReference type="EC" id="1.10.3.2"/>
    </reaction>
</comment>
<dbReference type="OrthoDB" id="2121828at2759"/>
<dbReference type="InterPro" id="IPR011707">
    <property type="entry name" value="Cu-oxidase-like_N"/>
</dbReference>
<evidence type="ECO:0000259" key="15">
    <source>
        <dbReference type="Pfam" id="PF07731"/>
    </source>
</evidence>
<evidence type="ECO:0000256" key="11">
    <source>
        <dbReference type="ARBA" id="ARBA00023180"/>
    </source>
</evidence>
<dbReference type="EMBL" id="GL891307">
    <property type="protein sequence ID" value="EGO54813.1"/>
    <property type="molecule type" value="Genomic_DNA"/>
</dbReference>
<evidence type="ECO:0000256" key="7">
    <source>
        <dbReference type="ARBA" id="ARBA00022729"/>
    </source>
</evidence>
<keyword evidence="8" id="KW-0560">Oxidoreductase</keyword>
<evidence type="ECO:0000256" key="1">
    <source>
        <dbReference type="ARBA" id="ARBA00000349"/>
    </source>
</evidence>
<dbReference type="GeneID" id="20822092"/>
<dbReference type="HOGENOM" id="CLU_006504_3_2_1"/>
<dbReference type="CDD" id="cd13901">
    <property type="entry name" value="CuRO_3_MaLCC_like"/>
    <property type="match status" value="1"/>
</dbReference>
<keyword evidence="11" id="KW-0325">Glycoprotein</keyword>
<keyword evidence="12" id="KW-0439">Lignin degradation</keyword>
<dbReference type="EC" id="1.10.3.2" evidence="5"/>
<evidence type="ECO:0000256" key="2">
    <source>
        <dbReference type="ARBA" id="ARBA00001935"/>
    </source>
</evidence>
<evidence type="ECO:0000256" key="3">
    <source>
        <dbReference type="ARBA" id="ARBA00002075"/>
    </source>
</evidence>
<evidence type="ECO:0000256" key="10">
    <source>
        <dbReference type="ARBA" id="ARBA00023157"/>
    </source>
</evidence>
<keyword evidence="10" id="KW-1015">Disulfide bond</keyword>
<evidence type="ECO:0000259" key="14">
    <source>
        <dbReference type="Pfam" id="PF00394"/>
    </source>
</evidence>
<accession>F8MVR2</accession>
<dbReference type="RefSeq" id="XP_009854726.1">
    <property type="nucleotide sequence ID" value="XM_009856424.1"/>
</dbReference>